<evidence type="ECO:0000313" key="2">
    <source>
        <dbReference type="EMBL" id="OSX74498.1"/>
    </source>
</evidence>
<gene>
    <name evidence="2" type="ORF">BU14_0286s0011</name>
</gene>
<keyword evidence="3" id="KW-1185">Reference proteome</keyword>
<reference evidence="2 3" key="1">
    <citation type="submission" date="2017-03" db="EMBL/GenBank/DDBJ databases">
        <title>WGS assembly of Porphyra umbilicalis.</title>
        <authorList>
            <person name="Brawley S.H."/>
            <person name="Blouin N.A."/>
            <person name="Ficko-Blean E."/>
            <person name="Wheeler G.L."/>
            <person name="Lohr M."/>
            <person name="Goodson H.V."/>
            <person name="Jenkins J.W."/>
            <person name="Blaby-Haas C.E."/>
            <person name="Helliwell K.E."/>
            <person name="Chan C."/>
            <person name="Marriage T."/>
            <person name="Bhattacharya D."/>
            <person name="Klein A.S."/>
            <person name="Badis Y."/>
            <person name="Brodie J."/>
            <person name="Cao Y."/>
            <person name="Collen J."/>
            <person name="Dittami S.M."/>
            <person name="Gachon C.M."/>
            <person name="Green B.R."/>
            <person name="Karpowicz S."/>
            <person name="Kim J.W."/>
            <person name="Kudahl U."/>
            <person name="Lin S."/>
            <person name="Michel G."/>
            <person name="Mittag M."/>
            <person name="Olson B.J."/>
            <person name="Pangilinan J."/>
            <person name="Peng Y."/>
            <person name="Qiu H."/>
            <person name="Shu S."/>
            <person name="Singer J.T."/>
            <person name="Smith A.G."/>
            <person name="Sprecher B.N."/>
            <person name="Wagner V."/>
            <person name="Wang W."/>
            <person name="Wang Z.-Y."/>
            <person name="Yan J."/>
            <person name="Yarish C."/>
            <person name="Zoeuner-Riek S."/>
            <person name="Zhuang Y."/>
            <person name="Zou Y."/>
            <person name="Lindquist E.A."/>
            <person name="Grimwood J."/>
            <person name="Barry K."/>
            <person name="Rokhsar D.S."/>
            <person name="Schmutz J."/>
            <person name="Stiller J.W."/>
            <person name="Grossman A.R."/>
            <person name="Prochnik S.E."/>
        </authorList>
    </citation>
    <scope>NUCLEOTIDE SEQUENCE [LARGE SCALE GENOMIC DNA]</scope>
    <source>
        <strain evidence="2">4086291</strain>
    </source>
</reference>
<name>A0A1X6P0V7_PORUM</name>
<feature type="region of interest" description="Disordered" evidence="1">
    <location>
        <begin position="1"/>
        <end position="25"/>
    </location>
</feature>
<organism evidence="2 3">
    <name type="scientific">Porphyra umbilicalis</name>
    <name type="common">Purple laver</name>
    <name type="synonym">Red alga</name>
    <dbReference type="NCBI Taxonomy" id="2786"/>
    <lineage>
        <taxon>Eukaryota</taxon>
        <taxon>Rhodophyta</taxon>
        <taxon>Bangiophyceae</taxon>
        <taxon>Bangiales</taxon>
        <taxon>Bangiaceae</taxon>
        <taxon>Porphyra</taxon>
    </lineage>
</organism>
<sequence>MSTRRHAHADTRAPAVPRPAAVPRPRLCTATRPQAARIRLGREPQRDLWWAARP</sequence>
<proteinExistence type="predicted"/>
<dbReference type="AlphaFoldDB" id="A0A1X6P0V7"/>
<protein>
    <submittedName>
        <fullName evidence="2">Uncharacterized protein</fullName>
    </submittedName>
</protein>
<dbReference type="EMBL" id="KV918944">
    <property type="protein sequence ID" value="OSX74498.1"/>
    <property type="molecule type" value="Genomic_DNA"/>
</dbReference>
<evidence type="ECO:0000313" key="3">
    <source>
        <dbReference type="Proteomes" id="UP000218209"/>
    </source>
</evidence>
<accession>A0A1X6P0V7</accession>
<evidence type="ECO:0000256" key="1">
    <source>
        <dbReference type="SAM" id="MobiDB-lite"/>
    </source>
</evidence>
<dbReference type="Proteomes" id="UP000218209">
    <property type="component" value="Unassembled WGS sequence"/>
</dbReference>